<dbReference type="AlphaFoldDB" id="A0A1G7ASW3"/>
<dbReference type="STRING" id="1071918.SAMN05421544_10459"/>
<dbReference type="Proteomes" id="UP000198517">
    <property type="component" value="Unassembled WGS sequence"/>
</dbReference>
<keyword evidence="2" id="KW-1185">Reference proteome</keyword>
<evidence type="ECO:0000313" key="2">
    <source>
        <dbReference type="Proteomes" id="UP000198517"/>
    </source>
</evidence>
<reference evidence="1 2" key="1">
    <citation type="submission" date="2016-10" db="EMBL/GenBank/DDBJ databases">
        <authorList>
            <person name="de Groot N.N."/>
        </authorList>
    </citation>
    <scope>NUCLEOTIDE SEQUENCE [LARGE SCALE GENOMIC DNA]</scope>
    <source>
        <strain evidence="1 2">DSM 24015</strain>
    </source>
</reference>
<evidence type="ECO:0000313" key="1">
    <source>
        <dbReference type="EMBL" id="SDE17085.1"/>
    </source>
</evidence>
<dbReference type="RefSeq" id="WP_092736105.1">
    <property type="nucleotide sequence ID" value="NZ_FNAS01000004.1"/>
</dbReference>
<sequence>MVGYEVVKDNILVKITDDIRDKTYQETLTKNGEYTYDIYAVYSDGMKSEKSTIKVVLNDSTLSTSEANSKVGIEVYR</sequence>
<dbReference type="EMBL" id="FNAS01000004">
    <property type="protein sequence ID" value="SDE17085.1"/>
    <property type="molecule type" value="Genomic_DNA"/>
</dbReference>
<protein>
    <submittedName>
        <fullName evidence="1">Uncharacterized protein</fullName>
    </submittedName>
</protein>
<name>A0A1G7ASW3_9FLAO</name>
<accession>A0A1G7ASW3</accession>
<organism evidence="1 2">
    <name type="scientific">Riemerella columbipharyngis</name>
    <dbReference type="NCBI Taxonomy" id="1071918"/>
    <lineage>
        <taxon>Bacteria</taxon>
        <taxon>Pseudomonadati</taxon>
        <taxon>Bacteroidota</taxon>
        <taxon>Flavobacteriia</taxon>
        <taxon>Flavobacteriales</taxon>
        <taxon>Weeksellaceae</taxon>
        <taxon>Riemerella</taxon>
    </lineage>
</organism>
<gene>
    <name evidence="1" type="ORF">SAMN05421544_10459</name>
</gene>
<proteinExistence type="predicted"/>